<dbReference type="GO" id="GO:0003700">
    <property type="term" value="F:DNA-binding transcription factor activity"/>
    <property type="evidence" value="ECO:0007669"/>
    <property type="project" value="InterPro"/>
</dbReference>
<dbReference type="Gene3D" id="1.20.5.170">
    <property type="match status" value="1"/>
</dbReference>
<dbReference type="GeneID" id="89980080"/>
<comment type="caution">
    <text evidence="2">The sequence shown here is derived from an EMBL/GenBank/DDBJ whole genome shotgun (WGS) entry which is preliminary data.</text>
</comment>
<evidence type="ECO:0008006" key="4">
    <source>
        <dbReference type="Google" id="ProtNLM"/>
    </source>
</evidence>
<evidence type="ECO:0000256" key="1">
    <source>
        <dbReference type="SAM" id="MobiDB-lite"/>
    </source>
</evidence>
<feature type="region of interest" description="Disordered" evidence="1">
    <location>
        <begin position="109"/>
        <end position="144"/>
    </location>
</feature>
<sequence>MAVEGSLLAHYPMDQLTHPWQLPSIPGYMSIPENNFSDFRIFEPSKIEAYSPSPALLQAMIPQYVQPRDTYKSSSSSESVDSTHSRHPLLDSLSSFVSLDRQQTLHRLSLTPTESDNDTYRPRNTPVRRRKATRSRITPRSNKHARELELNRKAATKCRNRQKNFVEKLQKKCRYEEVKMHEQSTLVHALHDEVAVLRKEVMRQSLCGCQSLPVL</sequence>
<protein>
    <recommendedName>
        <fullName evidence="4">BZIP domain-containing protein</fullName>
    </recommendedName>
</protein>
<dbReference type="AlphaFoldDB" id="A0AAV9MTF6"/>
<dbReference type="CDD" id="cd14687">
    <property type="entry name" value="bZIP_ATF2"/>
    <property type="match status" value="1"/>
</dbReference>
<proteinExistence type="predicted"/>
<evidence type="ECO:0000313" key="3">
    <source>
        <dbReference type="Proteomes" id="UP001358417"/>
    </source>
</evidence>
<dbReference type="SUPFAM" id="SSF57959">
    <property type="entry name" value="Leucine zipper domain"/>
    <property type="match status" value="1"/>
</dbReference>
<accession>A0AAV9MTF6</accession>
<name>A0AAV9MTF6_9EURO</name>
<reference evidence="2 3" key="1">
    <citation type="submission" date="2023-08" db="EMBL/GenBank/DDBJ databases">
        <title>Black Yeasts Isolated from many extreme environments.</title>
        <authorList>
            <person name="Coleine C."/>
            <person name="Stajich J.E."/>
            <person name="Selbmann L."/>
        </authorList>
    </citation>
    <scope>NUCLEOTIDE SEQUENCE [LARGE SCALE GENOMIC DNA]</scope>
    <source>
        <strain evidence="2 3">CCFEE 5792</strain>
    </source>
</reference>
<dbReference type="EMBL" id="JAVRRD010000060">
    <property type="protein sequence ID" value="KAK5043517.1"/>
    <property type="molecule type" value="Genomic_DNA"/>
</dbReference>
<keyword evidence="3" id="KW-1185">Reference proteome</keyword>
<dbReference type="InterPro" id="IPR046347">
    <property type="entry name" value="bZIP_sf"/>
</dbReference>
<dbReference type="RefSeq" id="XP_064699904.1">
    <property type="nucleotide sequence ID" value="XM_064855458.1"/>
</dbReference>
<evidence type="ECO:0000313" key="2">
    <source>
        <dbReference type="EMBL" id="KAK5043517.1"/>
    </source>
</evidence>
<dbReference type="Proteomes" id="UP001358417">
    <property type="component" value="Unassembled WGS sequence"/>
</dbReference>
<gene>
    <name evidence="2" type="ORF">LTR84_011931</name>
</gene>
<organism evidence="2 3">
    <name type="scientific">Exophiala bonariae</name>
    <dbReference type="NCBI Taxonomy" id="1690606"/>
    <lineage>
        <taxon>Eukaryota</taxon>
        <taxon>Fungi</taxon>
        <taxon>Dikarya</taxon>
        <taxon>Ascomycota</taxon>
        <taxon>Pezizomycotina</taxon>
        <taxon>Eurotiomycetes</taxon>
        <taxon>Chaetothyriomycetidae</taxon>
        <taxon>Chaetothyriales</taxon>
        <taxon>Herpotrichiellaceae</taxon>
        <taxon>Exophiala</taxon>
    </lineage>
</organism>